<dbReference type="Proteomes" id="UP000255277">
    <property type="component" value="Unassembled WGS sequence"/>
</dbReference>
<accession>A0A380F9K4</accession>
<dbReference type="AlphaFoldDB" id="A0A380F9K4"/>
<evidence type="ECO:0000313" key="2">
    <source>
        <dbReference type="Proteomes" id="UP000255277"/>
    </source>
</evidence>
<protein>
    <submittedName>
        <fullName evidence="1">Uncharacterized protein</fullName>
    </submittedName>
</protein>
<evidence type="ECO:0000313" key="1">
    <source>
        <dbReference type="EMBL" id="SUM30625.1"/>
    </source>
</evidence>
<reference evidence="1 2" key="1">
    <citation type="submission" date="2018-06" db="EMBL/GenBank/DDBJ databases">
        <authorList>
            <consortium name="Pathogen Informatics"/>
            <person name="Doyle S."/>
        </authorList>
    </citation>
    <scope>NUCLEOTIDE SEQUENCE [LARGE SCALE GENOMIC DNA]</scope>
    <source>
        <strain evidence="1 2">NCTC12195</strain>
    </source>
</reference>
<proteinExistence type="predicted"/>
<name>A0A380F9K4_STAGA</name>
<dbReference type="EMBL" id="UHDK01000001">
    <property type="protein sequence ID" value="SUM30625.1"/>
    <property type="molecule type" value="Genomic_DNA"/>
</dbReference>
<gene>
    <name evidence="1" type="ORF">NCTC12195_00024</name>
</gene>
<organism evidence="1 2">
    <name type="scientific">Staphylococcus gallinarum</name>
    <dbReference type="NCBI Taxonomy" id="1293"/>
    <lineage>
        <taxon>Bacteria</taxon>
        <taxon>Bacillati</taxon>
        <taxon>Bacillota</taxon>
        <taxon>Bacilli</taxon>
        <taxon>Bacillales</taxon>
        <taxon>Staphylococcaceae</taxon>
        <taxon>Staphylococcus</taxon>
    </lineage>
</organism>
<sequence>MATAKKVSKNLYEAEAKSLLLANISVTPNVNTNEVSLIKPTKIFPVAGIAFFVA</sequence>